<sequence>MEIVDNINHPKHYEDAGYLVQPIDVCQELPFCLGNAVKYLCRAGNKEGCPELEDLKKAQWYLNRQLALLDNGSMAAVLSARGACAARFIAEKHNGPLRWLFENGIRGAAANGFVVPRTDVVSCLAAVRMAIYQLVEQKEDEE</sequence>
<keyword evidence="2" id="KW-1185">Reference proteome</keyword>
<dbReference type="Proteomes" id="UP000005835">
    <property type="component" value="Unassembled WGS sequence"/>
</dbReference>
<evidence type="ECO:0000313" key="2">
    <source>
        <dbReference type="Proteomes" id="UP000005835"/>
    </source>
</evidence>
<dbReference type="HOGENOM" id="CLU_1814839_0_0_4"/>
<dbReference type="eggNOG" id="ENOG5033BW7">
    <property type="taxonomic scope" value="Bacteria"/>
</dbReference>
<organism evidence="1 2">
    <name type="scientific">Sutterella wadsworthensis 2_1_59BFAA</name>
    <dbReference type="NCBI Taxonomy" id="742823"/>
    <lineage>
        <taxon>Bacteria</taxon>
        <taxon>Pseudomonadati</taxon>
        <taxon>Pseudomonadota</taxon>
        <taxon>Betaproteobacteria</taxon>
        <taxon>Burkholderiales</taxon>
        <taxon>Sutterellaceae</taxon>
        <taxon>Sutterella</taxon>
    </lineage>
</organism>
<proteinExistence type="predicted"/>
<dbReference type="OrthoDB" id="1684418at2"/>
<gene>
    <name evidence="1" type="ORF">HMPREF9465_01256</name>
</gene>
<dbReference type="RefSeq" id="WP_005435206.1">
    <property type="nucleotide sequence ID" value="NZ_JH815516.1"/>
</dbReference>
<dbReference type="Pfam" id="PF11753">
    <property type="entry name" value="DUF3310"/>
    <property type="match status" value="1"/>
</dbReference>
<dbReference type="InterPro" id="IPR021739">
    <property type="entry name" value="SaV-like"/>
</dbReference>
<name>K1JLR0_9BURK</name>
<dbReference type="AlphaFoldDB" id="K1JLR0"/>
<protein>
    <recommendedName>
        <fullName evidence="3">DUF3310 domain-containing protein</fullName>
    </recommendedName>
</protein>
<reference evidence="1 2" key="1">
    <citation type="submission" date="2012-05" db="EMBL/GenBank/DDBJ databases">
        <title>The Genome Sequence of Sutterella wadsworthensis 2_1_59BFAA.</title>
        <authorList>
            <consortium name="The Broad Institute Genome Sequencing Platform"/>
            <person name="Earl A."/>
            <person name="Ward D."/>
            <person name="Feldgarden M."/>
            <person name="Gevers D."/>
            <person name="Daigneault M."/>
            <person name="Strauss J."/>
            <person name="Allen-Vercoe E."/>
            <person name="Walker B."/>
            <person name="Young S.K."/>
            <person name="Zeng Q."/>
            <person name="Gargeya S."/>
            <person name="Fitzgerald M."/>
            <person name="Haas B."/>
            <person name="Abouelleil A."/>
            <person name="Alvarado L."/>
            <person name="Arachchi H.M."/>
            <person name="Berlin A.M."/>
            <person name="Chapman S.B."/>
            <person name="Goldberg J."/>
            <person name="Griggs A."/>
            <person name="Gujja S."/>
            <person name="Hansen M."/>
            <person name="Howarth C."/>
            <person name="Imamovic A."/>
            <person name="Larimer J."/>
            <person name="McCowen C."/>
            <person name="Montmayeur A."/>
            <person name="Murphy C."/>
            <person name="Neiman D."/>
            <person name="Pearson M."/>
            <person name="Priest M."/>
            <person name="Roberts A."/>
            <person name="Saif S."/>
            <person name="Shea T."/>
            <person name="Sisk P."/>
            <person name="Sykes S."/>
            <person name="Wortman J."/>
            <person name="Nusbaum C."/>
            <person name="Birren B."/>
        </authorList>
    </citation>
    <scope>NUCLEOTIDE SEQUENCE [LARGE SCALE GENOMIC DNA]</scope>
    <source>
        <strain evidence="1 2">2_1_59BFAA</strain>
    </source>
</reference>
<dbReference type="STRING" id="742823.HMPREF9465_01256"/>
<evidence type="ECO:0000313" key="1">
    <source>
        <dbReference type="EMBL" id="EKB31151.1"/>
    </source>
</evidence>
<evidence type="ECO:0008006" key="3">
    <source>
        <dbReference type="Google" id="ProtNLM"/>
    </source>
</evidence>
<accession>K1JLR0</accession>
<dbReference type="PATRIC" id="fig|742823.3.peg.1245"/>
<comment type="caution">
    <text evidence="1">The sequence shown here is derived from an EMBL/GenBank/DDBJ whole genome shotgun (WGS) entry which is preliminary data.</text>
</comment>
<dbReference type="EMBL" id="ADMG01000031">
    <property type="protein sequence ID" value="EKB31151.1"/>
    <property type="molecule type" value="Genomic_DNA"/>
</dbReference>